<feature type="domain" description="TIR" evidence="2">
    <location>
        <begin position="40"/>
        <end position="172"/>
    </location>
</feature>
<accession>A0A1H7AMQ4</accession>
<dbReference type="Proteomes" id="UP000198707">
    <property type="component" value="Unassembled WGS sequence"/>
</dbReference>
<evidence type="ECO:0000313" key="4">
    <source>
        <dbReference type="Proteomes" id="UP000198707"/>
    </source>
</evidence>
<evidence type="ECO:0000256" key="1">
    <source>
        <dbReference type="SAM" id="MobiDB-lite"/>
    </source>
</evidence>
<dbReference type="RefSeq" id="WP_092380859.1">
    <property type="nucleotide sequence ID" value="NZ_BOPI01000002.1"/>
</dbReference>
<dbReference type="AlphaFoldDB" id="A0A1H7AMQ4"/>
<dbReference type="Pfam" id="PF13676">
    <property type="entry name" value="TIR_2"/>
    <property type="match status" value="1"/>
</dbReference>
<feature type="region of interest" description="Disordered" evidence="1">
    <location>
        <begin position="166"/>
        <end position="218"/>
    </location>
</feature>
<dbReference type="OrthoDB" id="218695at2"/>
<organism evidence="3 4">
    <name type="scientific">Micromonospora phaseoli</name>
    <dbReference type="NCBI Taxonomy" id="1144548"/>
    <lineage>
        <taxon>Bacteria</taxon>
        <taxon>Bacillati</taxon>
        <taxon>Actinomycetota</taxon>
        <taxon>Actinomycetes</taxon>
        <taxon>Micromonosporales</taxon>
        <taxon>Micromonosporaceae</taxon>
        <taxon>Micromonospora</taxon>
    </lineage>
</organism>
<proteinExistence type="predicted"/>
<dbReference type="Gene3D" id="3.40.50.10140">
    <property type="entry name" value="Toll/interleukin-1 receptor homology (TIR) domain"/>
    <property type="match status" value="1"/>
</dbReference>
<dbReference type="EMBL" id="FNYV01000006">
    <property type="protein sequence ID" value="SEJ62295.1"/>
    <property type="molecule type" value="Genomic_DNA"/>
</dbReference>
<reference evidence="4" key="1">
    <citation type="submission" date="2016-10" db="EMBL/GenBank/DDBJ databases">
        <authorList>
            <person name="Varghese N."/>
            <person name="Submissions S."/>
        </authorList>
    </citation>
    <scope>NUCLEOTIDE SEQUENCE [LARGE SCALE GENOMIC DNA]</scope>
    <source>
        <strain evidence="4">CGMCC 4.7038</strain>
    </source>
</reference>
<keyword evidence="4" id="KW-1185">Reference proteome</keyword>
<dbReference type="InterPro" id="IPR035897">
    <property type="entry name" value="Toll_tir_struct_dom_sf"/>
</dbReference>
<dbReference type="InterPro" id="IPR000157">
    <property type="entry name" value="TIR_dom"/>
</dbReference>
<evidence type="ECO:0000313" key="3">
    <source>
        <dbReference type="EMBL" id="SEJ62295.1"/>
    </source>
</evidence>
<dbReference type="GO" id="GO:0007165">
    <property type="term" value="P:signal transduction"/>
    <property type="evidence" value="ECO:0007669"/>
    <property type="project" value="InterPro"/>
</dbReference>
<dbReference type="STRING" id="1144548.SAMN05443287_1064"/>
<gene>
    <name evidence="3" type="ORF">SAMN05443287_1064</name>
</gene>
<sequence length="429" mass="46339">MRCWLRRFEISHGCRFVARRGGPGRVDVAACTYPDQVDVVAKDFFISYTAADKAWASWIAYILEADGFAVTIQEWDFRPGSNFAVEMDKALKQCPRMIAVLSPAYLKAPFPASEWAAVFASDPEGAKNALVPIMVQECQPEGLLSQVVQIRIHGLDESAARKQILEGVRRERNKPATPPPFPGTPAASTEAPNPAVPYPTARAAAPASPSRLRWQSPAPPVSVSWRSDLDQHAQDRRLGAAAVEVHLVFTADDARLQVSELAALADLLPAHGRQHDMFTRLEALHAHADSAVARATSSGRDNEKGLVVTRSGQRSAWAPLPRGQMGAVLDRDDLIKQLAAMLNTLTALDLPHGDLVVPAIGLDPATMISYGRVNVPSNTATYGFGQADHIHVSPDEAIDYGSVIARPADVAAELVARLIADHRAATGLR</sequence>
<evidence type="ECO:0000259" key="2">
    <source>
        <dbReference type="PROSITE" id="PS50104"/>
    </source>
</evidence>
<name>A0A1H7AMQ4_9ACTN</name>
<dbReference type="PROSITE" id="PS50104">
    <property type="entry name" value="TIR"/>
    <property type="match status" value="1"/>
</dbReference>
<feature type="compositionally biased region" description="Low complexity" evidence="1">
    <location>
        <begin position="198"/>
        <end position="209"/>
    </location>
</feature>
<dbReference type="SUPFAM" id="SSF52200">
    <property type="entry name" value="Toll/Interleukin receptor TIR domain"/>
    <property type="match status" value="1"/>
</dbReference>
<protein>
    <submittedName>
        <fullName evidence="3">TIR domain-containing protein</fullName>
    </submittedName>
</protein>
<dbReference type="SMART" id="SM00255">
    <property type="entry name" value="TIR"/>
    <property type="match status" value="1"/>
</dbReference>